<dbReference type="Proteomes" id="UP001140076">
    <property type="component" value="Unassembled WGS sequence"/>
</dbReference>
<keyword evidence="8" id="KW-1185">Reference proteome</keyword>
<protein>
    <submittedName>
        <fullName evidence="7">TetR family transcriptional regulator</fullName>
    </submittedName>
</protein>
<dbReference type="Gene3D" id="1.10.10.60">
    <property type="entry name" value="Homeodomain-like"/>
    <property type="match status" value="1"/>
</dbReference>
<dbReference type="Pfam" id="PF00440">
    <property type="entry name" value="TetR_N"/>
    <property type="match status" value="1"/>
</dbReference>
<evidence type="ECO:0000259" key="6">
    <source>
        <dbReference type="PROSITE" id="PS50977"/>
    </source>
</evidence>
<feature type="region of interest" description="Disordered" evidence="5">
    <location>
        <begin position="1"/>
        <end position="23"/>
    </location>
</feature>
<dbReference type="InterPro" id="IPR001647">
    <property type="entry name" value="HTH_TetR"/>
</dbReference>
<dbReference type="PROSITE" id="PS50977">
    <property type="entry name" value="HTH_TETR_2"/>
    <property type="match status" value="1"/>
</dbReference>
<dbReference type="InterPro" id="IPR009057">
    <property type="entry name" value="Homeodomain-like_sf"/>
</dbReference>
<organism evidence="7 8">
    <name type="scientific">Streptomonospora mangrovi</name>
    <dbReference type="NCBI Taxonomy" id="2883123"/>
    <lineage>
        <taxon>Bacteria</taxon>
        <taxon>Bacillati</taxon>
        <taxon>Actinomycetota</taxon>
        <taxon>Actinomycetes</taxon>
        <taxon>Streptosporangiales</taxon>
        <taxon>Nocardiopsidaceae</taxon>
        <taxon>Streptomonospora</taxon>
    </lineage>
</organism>
<feature type="domain" description="HTH tetR-type" evidence="6">
    <location>
        <begin position="20"/>
        <end position="80"/>
    </location>
</feature>
<dbReference type="PANTHER" id="PTHR30055">
    <property type="entry name" value="HTH-TYPE TRANSCRIPTIONAL REGULATOR RUTR"/>
    <property type="match status" value="1"/>
</dbReference>
<gene>
    <name evidence="7" type="ORF">LG943_15495</name>
</gene>
<dbReference type="AlphaFoldDB" id="A0A9X3SF83"/>
<dbReference type="InterPro" id="IPR050109">
    <property type="entry name" value="HTH-type_TetR-like_transc_reg"/>
</dbReference>
<evidence type="ECO:0000256" key="2">
    <source>
        <dbReference type="ARBA" id="ARBA00023125"/>
    </source>
</evidence>
<keyword evidence="2 4" id="KW-0238">DNA-binding</keyword>
<dbReference type="Pfam" id="PF17754">
    <property type="entry name" value="TetR_C_14"/>
    <property type="match status" value="1"/>
</dbReference>
<evidence type="ECO:0000256" key="5">
    <source>
        <dbReference type="SAM" id="MobiDB-lite"/>
    </source>
</evidence>
<dbReference type="InterPro" id="IPR041347">
    <property type="entry name" value="MftR_C"/>
</dbReference>
<dbReference type="GO" id="GO:0003700">
    <property type="term" value="F:DNA-binding transcription factor activity"/>
    <property type="evidence" value="ECO:0007669"/>
    <property type="project" value="TreeGrafter"/>
</dbReference>
<reference evidence="7" key="1">
    <citation type="submission" date="2021-10" db="EMBL/GenBank/DDBJ databases">
        <title>Streptomonospora sp. nov., isolated from mangrove soil.</title>
        <authorList>
            <person name="Chen X."/>
            <person name="Ge X."/>
            <person name="Liu W."/>
        </authorList>
    </citation>
    <scope>NUCLEOTIDE SEQUENCE</scope>
    <source>
        <strain evidence="7">S1-112</strain>
    </source>
</reference>
<comment type="caution">
    <text evidence="7">The sequence shown here is derived from an EMBL/GenBank/DDBJ whole genome shotgun (WGS) entry which is preliminary data.</text>
</comment>
<proteinExistence type="predicted"/>
<evidence type="ECO:0000256" key="4">
    <source>
        <dbReference type="PROSITE-ProRule" id="PRU00335"/>
    </source>
</evidence>
<sequence>MTPSSEHPAPAPGLRERKKAKTRTEIQRQALRLFREQGYHATTVEQIAEAAEVAPSTVFRYFATKEELAALDDHYTLRPLIERAFARQPAHLSAVEALRGTLREVFAELPPDERAGRRDRDAGLVLVPELWSANAGLLATGLEVLAGLVAERTGRTREDPAIRALTGAVLGIAVTVFLRWAREPGRDPVADLDDALAHLAAGAAL</sequence>
<name>A0A9X3SF83_9ACTN</name>
<evidence type="ECO:0000256" key="1">
    <source>
        <dbReference type="ARBA" id="ARBA00023015"/>
    </source>
</evidence>
<dbReference type="Gene3D" id="1.10.357.10">
    <property type="entry name" value="Tetracycline Repressor, domain 2"/>
    <property type="match status" value="1"/>
</dbReference>
<dbReference type="RefSeq" id="WP_270072979.1">
    <property type="nucleotide sequence ID" value="NZ_JAJAQC010000025.1"/>
</dbReference>
<evidence type="ECO:0000256" key="3">
    <source>
        <dbReference type="ARBA" id="ARBA00023163"/>
    </source>
</evidence>
<dbReference type="PRINTS" id="PR00455">
    <property type="entry name" value="HTHTETR"/>
</dbReference>
<dbReference type="EMBL" id="JAJAQC010000025">
    <property type="protein sequence ID" value="MDA0565707.1"/>
    <property type="molecule type" value="Genomic_DNA"/>
</dbReference>
<accession>A0A9X3SF83</accession>
<dbReference type="GO" id="GO:0000976">
    <property type="term" value="F:transcription cis-regulatory region binding"/>
    <property type="evidence" value="ECO:0007669"/>
    <property type="project" value="TreeGrafter"/>
</dbReference>
<dbReference type="SUPFAM" id="SSF46689">
    <property type="entry name" value="Homeodomain-like"/>
    <property type="match status" value="1"/>
</dbReference>
<feature type="DNA-binding region" description="H-T-H motif" evidence="4">
    <location>
        <begin position="43"/>
        <end position="62"/>
    </location>
</feature>
<dbReference type="PANTHER" id="PTHR30055:SF238">
    <property type="entry name" value="MYCOFACTOCIN BIOSYNTHESIS TRANSCRIPTIONAL REGULATOR MFTR-RELATED"/>
    <property type="match status" value="1"/>
</dbReference>
<keyword evidence="1" id="KW-0805">Transcription regulation</keyword>
<evidence type="ECO:0000313" key="7">
    <source>
        <dbReference type="EMBL" id="MDA0565707.1"/>
    </source>
</evidence>
<evidence type="ECO:0000313" key="8">
    <source>
        <dbReference type="Proteomes" id="UP001140076"/>
    </source>
</evidence>
<keyword evidence="3" id="KW-0804">Transcription</keyword>